<evidence type="ECO:0000313" key="1">
    <source>
        <dbReference type="EMBL" id="QEC48940.1"/>
    </source>
</evidence>
<proteinExistence type="predicted"/>
<dbReference type="EMBL" id="CP042430">
    <property type="protein sequence ID" value="QEC48940.1"/>
    <property type="molecule type" value="Genomic_DNA"/>
</dbReference>
<accession>A0A5B8U7F7</accession>
<sequence>MYRLKLLVVANQTVDSDELYDALRQRAEGDRLAITLLVPQDDQSGLSHRVRHALDRLHGAGIDAEAMLGDVDPACAVIEAWDPRRWDEVVVCTLPTGTSRWLRIDLPHRIQRAIDAPVTHVVCRAGDRVGV</sequence>
<dbReference type="RefSeq" id="WP_146921037.1">
    <property type="nucleotide sequence ID" value="NZ_CP042430.1"/>
</dbReference>
<reference evidence="1 2" key="1">
    <citation type="journal article" date="2018" name="J. Microbiol.">
        <title>Baekduia soli gen. nov., sp. nov., a novel bacterium isolated from the soil of Baekdu Mountain and proposal of a novel family name, Baekduiaceae fam. nov.</title>
        <authorList>
            <person name="An D.S."/>
            <person name="Siddiqi M.Z."/>
            <person name="Kim K.H."/>
            <person name="Yu H.S."/>
            <person name="Im W.T."/>
        </authorList>
    </citation>
    <scope>NUCLEOTIDE SEQUENCE [LARGE SCALE GENOMIC DNA]</scope>
    <source>
        <strain evidence="1 2">BR7-21</strain>
    </source>
</reference>
<evidence type="ECO:0008006" key="3">
    <source>
        <dbReference type="Google" id="ProtNLM"/>
    </source>
</evidence>
<dbReference type="OrthoDB" id="5297508at2"/>
<dbReference type="InterPro" id="IPR014729">
    <property type="entry name" value="Rossmann-like_a/b/a_fold"/>
</dbReference>
<gene>
    <name evidence="1" type="ORF">FSW04_16080</name>
</gene>
<keyword evidence="2" id="KW-1185">Reference proteome</keyword>
<dbReference type="KEGG" id="bsol:FSW04_16080"/>
<evidence type="ECO:0000313" key="2">
    <source>
        <dbReference type="Proteomes" id="UP000321805"/>
    </source>
</evidence>
<dbReference type="SUPFAM" id="SSF52402">
    <property type="entry name" value="Adenine nucleotide alpha hydrolases-like"/>
    <property type="match status" value="1"/>
</dbReference>
<name>A0A5B8U7F7_9ACTN</name>
<dbReference type="AlphaFoldDB" id="A0A5B8U7F7"/>
<organism evidence="1 2">
    <name type="scientific">Baekduia soli</name>
    <dbReference type="NCBI Taxonomy" id="496014"/>
    <lineage>
        <taxon>Bacteria</taxon>
        <taxon>Bacillati</taxon>
        <taxon>Actinomycetota</taxon>
        <taxon>Thermoleophilia</taxon>
        <taxon>Solirubrobacterales</taxon>
        <taxon>Baekduiaceae</taxon>
        <taxon>Baekduia</taxon>
    </lineage>
</organism>
<protein>
    <recommendedName>
        <fullName evidence="3">Universal stress protein</fullName>
    </recommendedName>
</protein>
<dbReference type="Proteomes" id="UP000321805">
    <property type="component" value="Chromosome"/>
</dbReference>
<dbReference type="Gene3D" id="3.40.50.620">
    <property type="entry name" value="HUPs"/>
    <property type="match status" value="1"/>
</dbReference>